<dbReference type="GO" id="GO:0009088">
    <property type="term" value="P:threonine biosynthetic process"/>
    <property type="evidence" value="ECO:0007669"/>
    <property type="project" value="UniProtKB-UniRule"/>
</dbReference>
<dbReference type="NCBIfam" id="TIGR00260">
    <property type="entry name" value="thrC"/>
    <property type="match status" value="1"/>
</dbReference>
<evidence type="ECO:0000313" key="9">
    <source>
        <dbReference type="EMBL" id="GLY79323.1"/>
    </source>
</evidence>
<dbReference type="InterPro" id="IPR004450">
    <property type="entry name" value="Thr_synthase-like"/>
</dbReference>
<comment type="cofactor">
    <cofactor evidence="1 6">
        <name>pyridoxal 5'-phosphate</name>
        <dbReference type="ChEBI" id="CHEBI:597326"/>
    </cofactor>
</comment>
<dbReference type="InterPro" id="IPR036052">
    <property type="entry name" value="TrpB-like_PALP_sf"/>
</dbReference>
<comment type="caution">
    <text evidence="9">The sequence shown here is derived from an EMBL/GenBank/DDBJ whole genome shotgun (WGS) entry which is preliminary data.</text>
</comment>
<dbReference type="PANTHER" id="PTHR48078">
    <property type="entry name" value="THREONINE DEHYDRATASE, MITOCHONDRIAL-RELATED"/>
    <property type="match status" value="1"/>
</dbReference>
<dbReference type="CDD" id="cd01563">
    <property type="entry name" value="Thr-synth_1"/>
    <property type="match status" value="1"/>
</dbReference>
<dbReference type="Proteomes" id="UP001165135">
    <property type="component" value="Unassembled WGS sequence"/>
</dbReference>
<sequence>MNLASHYVCDDCHARTPLDTPALLCTACGGLLEIEYDLTRASREILTRAAGRRDIGLWRWADLLPVTDGTEPLYLGEGDTPLLTTRLLGDRIGIPNLRVKNDTLMPTGSFKDRGFAVAVGFARSLGIEEAFTYSSGNAGASFATYAARAGIDATVLVEDVANPTKVAAISLYGARVLRLRYRSSLEIFAGVSALAEAGFYSFVNFINPVRHEGMKTYAYEICEALGWRAPDVMVHPVGTGGGLWGAWKGFRELRRMGVIDRLPRMIGVQPSASAPIVRAFTDGRTTAGAHGDATRTVAQSIAGDAPIQGGVRVLRAIYESGGRAVAVDDGDLFEAMRLLGAEGVTAEPSAAASVAALLRARAQGWVSKDDVVVAVVTGSGQKQPDALERAAPPPAGDVRADPDELLAVFGAPVRSGG</sequence>
<dbReference type="EC" id="4.2.3.1" evidence="5"/>
<dbReference type="AlphaFoldDB" id="A0A9W6RPB5"/>
<accession>A0A9W6RPB5</accession>
<dbReference type="GO" id="GO:0004794">
    <property type="term" value="F:threonine deaminase activity"/>
    <property type="evidence" value="ECO:0007669"/>
    <property type="project" value="TreeGrafter"/>
</dbReference>
<dbReference type="RefSeq" id="WP_285630594.1">
    <property type="nucleotide sequence ID" value="NZ_BSTJ01000011.1"/>
</dbReference>
<evidence type="ECO:0000256" key="2">
    <source>
        <dbReference type="ARBA" id="ARBA00005517"/>
    </source>
</evidence>
<evidence type="ECO:0000256" key="5">
    <source>
        <dbReference type="NCBIfam" id="TIGR00260"/>
    </source>
</evidence>
<dbReference type="NCBIfam" id="NF006050">
    <property type="entry name" value="PRK08197.1"/>
    <property type="match status" value="1"/>
</dbReference>
<protein>
    <recommendedName>
        <fullName evidence="5">Threonine synthase</fullName>
        <ecNumber evidence="5">4.2.3.1</ecNumber>
    </recommendedName>
</protein>
<feature type="domain" description="Tryptophan synthase beta chain-like PALP" evidence="8">
    <location>
        <begin position="75"/>
        <end position="378"/>
    </location>
</feature>
<evidence type="ECO:0000256" key="3">
    <source>
        <dbReference type="ARBA" id="ARBA00022898"/>
    </source>
</evidence>
<keyword evidence="4" id="KW-0456">Lyase</keyword>
<dbReference type="Gene3D" id="3.40.50.1100">
    <property type="match status" value="2"/>
</dbReference>
<comment type="similarity">
    <text evidence="2">Belongs to the threonine synthase family.</text>
</comment>
<dbReference type="EMBL" id="BSTJ01000011">
    <property type="protein sequence ID" value="GLY79323.1"/>
    <property type="molecule type" value="Genomic_DNA"/>
</dbReference>
<dbReference type="SUPFAM" id="SSF53686">
    <property type="entry name" value="Tryptophan synthase beta subunit-like PLP-dependent enzymes"/>
    <property type="match status" value="1"/>
</dbReference>
<keyword evidence="3 6" id="KW-0663">Pyridoxal phosphate</keyword>
<dbReference type="InterPro" id="IPR001926">
    <property type="entry name" value="TrpB-like_PALP"/>
</dbReference>
<feature type="modified residue" description="N6-(pyridoxal phosphate)lysine" evidence="6">
    <location>
        <position position="111"/>
    </location>
</feature>
<evidence type="ECO:0000256" key="7">
    <source>
        <dbReference type="SAM" id="MobiDB-lite"/>
    </source>
</evidence>
<dbReference type="PANTHER" id="PTHR48078:SF6">
    <property type="entry name" value="L-THREONINE DEHYDRATASE CATABOLIC TDCB"/>
    <property type="match status" value="1"/>
</dbReference>
<reference evidence="9" key="1">
    <citation type="submission" date="2023-03" db="EMBL/GenBank/DDBJ databases">
        <title>Actinoallomurus iriomotensis NBRC 103681.</title>
        <authorList>
            <person name="Ichikawa N."/>
            <person name="Sato H."/>
            <person name="Tonouchi N."/>
        </authorList>
    </citation>
    <scope>NUCLEOTIDE SEQUENCE</scope>
    <source>
        <strain evidence="9">NBRC 103681</strain>
    </source>
</reference>
<evidence type="ECO:0000256" key="6">
    <source>
        <dbReference type="PIRSR" id="PIRSR604450-51"/>
    </source>
</evidence>
<evidence type="ECO:0000259" key="8">
    <source>
        <dbReference type="Pfam" id="PF00291"/>
    </source>
</evidence>
<evidence type="ECO:0000256" key="4">
    <source>
        <dbReference type="ARBA" id="ARBA00023239"/>
    </source>
</evidence>
<dbReference type="GO" id="GO:0006567">
    <property type="term" value="P:L-threonine catabolic process"/>
    <property type="evidence" value="ECO:0007669"/>
    <property type="project" value="TreeGrafter"/>
</dbReference>
<dbReference type="GO" id="GO:0009097">
    <property type="term" value="P:isoleucine biosynthetic process"/>
    <property type="evidence" value="ECO:0007669"/>
    <property type="project" value="TreeGrafter"/>
</dbReference>
<evidence type="ECO:0000256" key="1">
    <source>
        <dbReference type="ARBA" id="ARBA00001933"/>
    </source>
</evidence>
<name>A0A9W6RPB5_9ACTN</name>
<dbReference type="GO" id="GO:0004795">
    <property type="term" value="F:threonine synthase activity"/>
    <property type="evidence" value="ECO:0007669"/>
    <property type="project" value="UniProtKB-UniRule"/>
</dbReference>
<proteinExistence type="inferred from homology"/>
<organism evidence="9 10">
    <name type="scientific">Actinoallomurus iriomotensis</name>
    <dbReference type="NCBI Taxonomy" id="478107"/>
    <lineage>
        <taxon>Bacteria</taxon>
        <taxon>Bacillati</taxon>
        <taxon>Actinomycetota</taxon>
        <taxon>Actinomycetes</taxon>
        <taxon>Streptosporangiales</taxon>
        <taxon>Thermomonosporaceae</taxon>
        <taxon>Actinoallomurus</taxon>
    </lineage>
</organism>
<feature type="region of interest" description="Disordered" evidence="7">
    <location>
        <begin position="381"/>
        <end position="401"/>
    </location>
</feature>
<evidence type="ECO:0000313" key="10">
    <source>
        <dbReference type="Proteomes" id="UP001165135"/>
    </source>
</evidence>
<dbReference type="Pfam" id="PF00291">
    <property type="entry name" value="PALP"/>
    <property type="match status" value="1"/>
</dbReference>
<dbReference type="InterPro" id="IPR050147">
    <property type="entry name" value="Ser/Thr_Dehydratase"/>
</dbReference>
<dbReference type="GO" id="GO:0003941">
    <property type="term" value="F:L-serine ammonia-lyase activity"/>
    <property type="evidence" value="ECO:0007669"/>
    <property type="project" value="TreeGrafter"/>
</dbReference>
<gene>
    <name evidence="9" type="ORF">Airi01_075900</name>
</gene>
<dbReference type="GO" id="GO:0006565">
    <property type="term" value="P:L-serine catabolic process"/>
    <property type="evidence" value="ECO:0007669"/>
    <property type="project" value="TreeGrafter"/>
</dbReference>